<proteinExistence type="inferred from homology"/>
<dbReference type="PROSITE" id="PS50893">
    <property type="entry name" value="ABC_TRANSPORTER_2"/>
    <property type="match status" value="1"/>
</dbReference>
<evidence type="ECO:0000256" key="2">
    <source>
        <dbReference type="ARBA" id="ARBA00022448"/>
    </source>
</evidence>
<evidence type="ECO:0000256" key="1">
    <source>
        <dbReference type="ARBA" id="ARBA00005417"/>
    </source>
</evidence>
<accession>A0A1T5LML5</accession>
<gene>
    <name evidence="6" type="ORF">SAMN05660236_3534</name>
</gene>
<dbReference type="AlphaFoldDB" id="A0A1T5LML5"/>
<dbReference type="Proteomes" id="UP000190961">
    <property type="component" value="Unassembled WGS sequence"/>
</dbReference>
<sequence>MKPILEVQNISKKFLIQHQQLPYLSFRDKLSSLFSSKEATEEFWALRDVSFNIQPGESVGIIGRNGAGKSTLLKILSRITPPTNGRITVRGRIASLLEVGTGFHQELTGRENIFMNGSILGMKHAEIKAKFDEIVDFSGTEKFLDTPLKHYSSGMQLRLAFAVAAHLEPEILIIDEVLAVGDAEFQKKCLGKMETVNRSGKTILFVSHNMAAVGNLCKRAILLDKGKLLREGPITEIIHEYQVAANGADSYEWTPKSPGNSAAYLNKVALNLRGAQPNYTLTVKSNIVSQSAHKDLFIAYDISNSVGIPILQAIPQLQPFIKFSDGGQTIETEIELPPMIPDQYKVSVWIGAHNADTMCWEKEVVAFEISESPAKGRNFPHSHNNGFIVPNSRIING</sequence>
<dbReference type="EMBL" id="FUZU01000002">
    <property type="protein sequence ID" value="SKC77200.1"/>
    <property type="molecule type" value="Genomic_DNA"/>
</dbReference>
<dbReference type="Gene3D" id="3.40.50.300">
    <property type="entry name" value="P-loop containing nucleotide triphosphate hydrolases"/>
    <property type="match status" value="1"/>
</dbReference>
<dbReference type="InterPro" id="IPR050683">
    <property type="entry name" value="Bact_Polysacc_Export_ATP-bd"/>
</dbReference>
<evidence type="ECO:0000313" key="7">
    <source>
        <dbReference type="Proteomes" id="UP000190961"/>
    </source>
</evidence>
<dbReference type="InterPro" id="IPR003593">
    <property type="entry name" value="AAA+_ATPase"/>
</dbReference>
<dbReference type="Pfam" id="PF00005">
    <property type="entry name" value="ABC_tran"/>
    <property type="match status" value="1"/>
</dbReference>
<evidence type="ECO:0000313" key="6">
    <source>
        <dbReference type="EMBL" id="SKC77200.1"/>
    </source>
</evidence>
<dbReference type="OrthoDB" id="9785229at2"/>
<comment type="similarity">
    <text evidence="1">Belongs to the ABC transporter superfamily.</text>
</comment>
<keyword evidence="2" id="KW-0813">Transport</keyword>
<dbReference type="PANTHER" id="PTHR46743:SF2">
    <property type="entry name" value="TEICHOIC ACIDS EXPORT ATP-BINDING PROTEIN TAGH"/>
    <property type="match status" value="1"/>
</dbReference>
<evidence type="ECO:0000259" key="5">
    <source>
        <dbReference type="PROSITE" id="PS50893"/>
    </source>
</evidence>
<dbReference type="SUPFAM" id="SSF52540">
    <property type="entry name" value="P-loop containing nucleoside triphosphate hydrolases"/>
    <property type="match status" value="1"/>
</dbReference>
<protein>
    <submittedName>
        <fullName evidence="6">Lipopolysaccharide transport system ATP-binding protein</fullName>
    </submittedName>
</protein>
<dbReference type="PANTHER" id="PTHR46743">
    <property type="entry name" value="TEICHOIC ACIDS EXPORT ATP-BINDING PROTEIN TAGH"/>
    <property type="match status" value="1"/>
</dbReference>
<dbReference type="GO" id="GO:0140359">
    <property type="term" value="F:ABC-type transporter activity"/>
    <property type="evidence" value="ECO:0007669"/>
    <property type="project" value="InterPro"/>
</dbReference>
<keyword evidence="7" id="KW-1185">Reference proteome</keyword>
<dbReference type="InterPro" id="IPR003439">
    <property type="entry name" value="ABC_transporter-like_ATP-bd"/>
</dbReference>
<dbReference type="GO" id="GO:0016887">
    <property type="term" value="F:ATP hydrolysis activity"/>
    <property type="evidence" value="ECO:0007669"/>
    <property type="project" value="InterPro"/>
</dbReference>
<dbReference type="RefSeq" id="WP_079688046.1">
    <property type="nucleotide sequence ID" value="NZ_FUZU01000002.1"/>
</dbReference>
<dbReference type="GO" id="GO:0005524">
    <property type="term" value="F:ATP binding"/>
    <property type="evidence" value="ECO:0007669"/>
    <property type="project" value="UniProtKB-KW"/>
</dbReference>
<organism evidence="6 7">
    <name type="scientific">Ohtaekwangia koreensis</name>
    <dbReference type="NCBI Taxonomy" id="688867"/>
    <lineage>
        <taxon>Bacteria</taxon>
        <taxon>Pseudomonadati</taxon>
        <taxon>Bacteroidota</taxon>
        <taxon>Cytophagia</taxon>
        <taxon>Cytophagales</taxon>
        <taxon>Fulvivirgaceae</taxon>
        <taxon>Ohtaekwangia</taxon>
    </lineage>
</organism>
<evidence type="ECO:0000256" key="3">
    <source>
        <dbReference type="ARBA" id="ARBA00022741"/>
    </source>
</evidence>
<keyword evidence="4 6" id="KW-0067">ATP-binding</keyword>
<dbReference type="SMART" id="SM00382">
    <property type="entry name" value="AAA"/>
    <property type="match status" value="1"/>
</dbReference>
<dbReference type="GO" id="GO:0016020">
    <property type="term" value="C:membrane"/>
    <property type="evidence" value="ECO:0007669"/>
    <property type="project" value="InterPro"/>
</dbReference>
<dbReference type="InterPro" id="IPR027417">
    <property type="entry name" value="P-loop_NTPase"/>
</dbReference>
<dbReference type="CDD" id="cd03220">
    <property type="entry name" value="ABC_KpsT_Wzt"/>
    <property type="match status" value="1"/>
</dbReference>
<keyword evidence="3" id="KW-0547">Nucleotide-binding</keyword>
<dbReference type="STRING" id="688867.SAMN05660236_3534"/>
<name>A0A1T5LML5_9BACT</name>
<feature type="domain" description="ABC transporter" evidence="5">
    <location>
        <begin position="28"/>
        <end position="250"/>
    </location>
</feature>
<dbReference type="InterPro" id="IPR015860">
    <property type="entry name" value="ABC_transpr_TagH-like"/>
</dbReference>
<reference evidence="6 7" key="1">
    <citation type="submission" date="2017-02" db="EMBL/GenBank/DDBJ databases">
        <authorList>
            <person name="Peterson S.W."/>
        </authorList>
    </citation>
    <scope>NUCLEOTIDE SEQUENCE [LARGE SCALE GENOMIC DNA]</scope>
    <source>
        <strain evidence="6 7">DSM 25262</strain>
    </source>
</reference>
<evidence type="ECO:0000256" key="4">
    <source>
        <dbReference type="ARBA" id="ARBA00022840"/>
    </source>
</evidence>